<protein>
    <submittedName>
        <fullName evidence="1">Transposon Ty3-I Gag-Pol polyprotein</fullName>
    </submittedName>
</protein>
<comment type="caution">
    <text evidence="1">The sequence shown here is derived from an EMBL/GenBank/DDBJ whole genome shotgun (WGS) entry which is preliminary data.</text>
</comment>
<gene>
    <name evidence="1" type="primary">TY3B-I_377</name>
    <name evidence="1" type="ORF">TNCV_4284661</name>
</gene>
<dbReference type="Proteomes" id="UP000887159">
    <property type="component" value="Unassembled WGS sequence"/>
</dbReference>
<proteinExistence type="predicted"/>
<evidence type="ECO:0000313" key="2">
    <source>
        <dbReference type="Proteomes" id="UP000887159"/>
    </source>
</evidence>
<dbReference type="AlphaFoldDB" id="A0A8X6SJX7"/>
<reference evidence="1" key="1">
    <citation type="submission" date="2020-08" db="EMBL/GenBank/DDBJ databases">
        <title>Multicomponent nature underlies the extraordinary mechanical properties of spider dragline silk.</title>
        <authorList>
            <person name="Kono N."/>
            <person name="Nakamura H."/>
            <person name="Mori M."/>
            <person name="Yoshida Y."/>
            <person name="Ohtoshi R."/>
            <person name="Malay A.D."/>
            <person name="Moran D.A.P."/>
            <person name="Tomita M."/>
            <person name="Numata K."/>
            <person name="Arakawa K."/>
        </authorList>
    </citation>
    <scope>NUCLEOTIDE SEQUENCE</scope>
</reference>
<name>A0A8X6SJX7_TRICX</name>
<evidence type="ECO:0000313" key="1">
    <source>
        <dbReference type="EMBL" id="GFY12808.1"/>
    </source>
</evidence>
<accession>A0A8X6SJX7</accession>
<keyword evidence="2" id="KW-1185">Reference proteome</keyword>
<organism evidence="1 2">
    <name type="scientific">Trichonephila clavipes</name>
    <name type="common">Golden silk orbweaver</name>
    <name type="synonym">Nephila clavipes</name>
    <dbReference type="NCBI Taxonomy" id="2585209"/>
    <lineage>
        <taxon>Eukaryota</taxon>
        <taxon>Metazoa</taxon>
        <taxon>Ecdysozoa</taxon>
        <taxon>Arthropoda</taxon>
        <taxon>Chelicerata</taxon>
        <taxon>Arachnida</taxon>
        <taxon>Araneae</taxon>
        <taxon>Araneomorphae</taxon>
        <taxon>Entelegynae</taxon>
        <taxon>Araneoidea</taxon>
        <taxon>Nephilidae</taxon>
        <taxon>Trichonephila</taxon>
    </lineage>
</organism>
<dbReference type="EMBL" id="BMAU01021316">
    <property type="protein sequence ID" value="GFY12808.1"/>
    <property type="molecule type" value="Genomic_DNA"/>
</dbReference>
<sequence>MPIIGADFLYHFNISPDLRNRKLIDNATKLSAICKLVSPEVHSIKLVSGESIFHDVLRDFPEIVKPPSFSQEVKHFTETSGPPAFAKARRLASDRLKITKSAF</sequence>